<dbReference type="AlphaFoldDB" id="A0A645JBG0"/>
<accession>A0A645JBG0</accession>
<dbReference type="EMBL" id="VSSQ01134901">
    <property type="protein sequence ID" value="MPN60099.1"/>
    <property type="molecule type" value="Genomic_DNA"/>
</dbReference>
<proteinExistence type="predicted"/>
<evidence type="ECO:0000313" key="1">
    <source>
        <dbReference type="EMBL" id="MPN60099.1"/>
    </source>
</evidence>
<organism evidence="1">
    <name type="scientific">bioreactor metagenome</name>
    <dbReference type="NCBI Taxonomy" id="1076179"/>
    <lineage>
        <taxon>unclassified sequences</taxon>
        <taxon>metagenomes</taxon>
        <taxon>ecological metagenomes</taxon>
    </lineage>
</organism>
<reference evidence="1" key="1">
    <citation type="submission" date="2019-08" db="EMBL/GenBank/DDBJ databases">
        <authorList>
            <person name="Kucharzyk K."/>
            <person name="Murdoch R.W."/>
            <person name="Higgins S."/>
            <person name="Loffler F."/>
        </authorList>
    </citation>
    <scope>NUCLEOTIDE SEQUENCE</scope>
</reference>
<name>A0A645JBG0_9ZZZZ</name>
<comment type="caution">
    <text evidence="1">The sequence shown here is derived from an EMBL/GenBank/DDBJ whole genome shotgun (WGS) entry which is preliminary data.</text>
</comment>
<sequence>MLFYCCQRENKGTQTITHSGVAPDCLQTVGAAAAGNAADARVAYPARFVDFVSIHVFVAIQPVARSHRGALVKRCREPIQYQLTRFRPLYLD</sequence>
<gene>
    <name evidence="1" type="ORF">SDC9_207824</name>
</gene>
<protein>
    <submittedName>
        <fullName evidence="1">Uncharacterized protein</fullName>
    </submittedName>
</protein>